<protein>
    <recommendedName>
        <fullName evidence="10">NodB homology domain-containing protein</fullName>
    </recommendedName>
</protein>
<dbReference type="GO" id="GO:0005975">
    <property type="term" value="P:carbohydrate metabolic process"/>
    <property type="evidence" value="ECO:0007669"/>
    <property type="project" value="InterPro"/>
</dbReference>
<feature type="repeat" description="Solcar" evidence="8">
    <location>
        <begin position="267"/>
        <end position="351"/>
    </location>
</feature>
<dbReference type="Gene3D" id="1.50.40.10">
    <property type="entry name" value="Mitochondrial carrier domain"/>
    <property type="match status" value="1"/>
</dbReference>
<dbReference type="OrthoDB" id="270584at2759"/>
<keyword evidence="6" id="KW-0496">Mitochondrion</keyword>
<evidence type="ECO:0000256" key="7">
    <source>
        <dbReference type="ARBA" id="ARBA00023136"/>
    </source>
</evidence>
<evidence type="ECO:0000256" key="6">
    <source>
        <dbReference type="ARBA" id="ARBA00023128"/>
    </source>
</evidence>
<keyword evidence="4" id="KW-0677">Repeat</keyword>
<dbReference type="InterPro" id="IPR002067">
    <property type="entry name" value="MCP"/>
</dbReference>
<dbReference type="SUPFAM" id="SSF88713">
    <property type="entry name" value="Glycoside hydrolase/deacetylase"/>
    <property type="match status" value="1"/>
</dbReference>
<keyword evidence="5" id="KW-1133">Transmembrane helix</keyword>
<dbReference type="STRING" id="35722.A0A0B7NNA5"/>
<accession>A0A0B7NNA5</accession>
<sequence length="573" mass="64358">MQTTTANSLQPVVSANVPVKKTALKRKNEQSLDYVVRSGLAGGVAGCLGKTVIAPLDRVKILFQARNPVFEKYAGRFTGVFEAGREIFKREGTMGLFQGHSVTLLRIFPYAAIKFVAFEQLRALLMPTAETRDSSTRQFVAGSLAGITSVMFTYPLDLVRVRMAYHIRDKGAKRVGLVQVCKLIYKEPAQRIHVFNFYRGFLPTIIGMTPYAGVSFWFHHIVTRFCRHHPMATPFTREPIVTFDEFAEDLTFDQKRYLEKPPLKTWAELLCGGLSGLVAQTSSYPLEIIRRRMQVGGLLEPHKFVSIKNAVKDIYQAKGLKGFYVGLTIGYIKVIPMMALLRDTKIPVLAFSNLILMALKIHFVDGAIPTVCVRKSTFLLTTTSAILPTWGLGYDDGPLNRYTGKYAALENPYAEPALYYFWAEHNNQKANLMPLSLCSYLVSPPPPMTTCTNKQAVAEIYWILKAIKEATGVTLKCWKPPQGDVDDRIRAIAWQWDSQDWNMPAPGGGDLPVSVLNGYFEQWYADGKARNQTVLEHELNSQTVGMTEKWQAKLQTFFNVIPALAWNDVSQPC</sequence>
<dbReference type="InterPro" id="IPR011330">
    <property type="entry name" value="Glyco_hydro/deAcase_b/a-brl"/>
</dbReference>
<dbReference type="EMBL" id="LN734207">
    <property type="protein sequence ID" value="CEP20096.1"/>
    <property type="molecule type" value="Genomic_DNA"/>
</dbReference>
<keyword evidence="12" id="KW-1185">Reference proteome</keyword>
<keyword evidence="7 8" id="KW-0472">Membrane</keyword>
<dbReference type="InterPro" id="IPR018108">
    <property type="entry name" value="MCP_transmembrane"/>
</dbReference>
<evidence type="ECO:0000256" key="4">
    <source>
        <dbReference type="ARBA" id="ARBA00022737"/>
    </source>
</evidence>
<evidence type="ECO:0000259" key="10">
    <source>
        <dbReference type="Pfam" id="PF01522"/>
    </source>
</evidence>
<evidence type="ECO:0000256" key="1">
    <source>
        <dbReference type="ARBA" id="ARBA00004225"/>
    </source>
</evidence>
<organism evidence="11 12">
    <name type="scientific">Parasitella parasitica</name>
    <dbReference type="NCBI Taxonomy" id="35722"/>
    <lineage>
        <taxon>Eukaryota</taxon>
        <taxon>Fungi</taxon>
        <taxon>Fungi incertae sedis</taxon>
        <taxon>Mucoromycota</taxon>
        <taxon>Mucoromycotina</taxon>
        <taxon>Mucoromycetes</taxon>
        <taxon>Mucorales</taxon>
        <taxon>Mucorineae</taxon>
        <taxon>Mucoraceae</taxon>
        <taxon>Parasitella</taxon>
    </lineage>
</organism>
<keyword evidence="3 8" id="KW-0812">Transmembrane</keyword>
<keyword evidence="2 9" id="KW-0813">Transport</keyword>
<name>A0A0B7NNA5_9FUNG</name>
<evidence type="ECO:0000313" key="11">
    <source>
        <dbReference type="EMBL" id="CEP20096.1"/>
    </source>
</evidence>
<feature type="repeat" description="Solcar" evidence="8">
    <location>
        <begin position="33"/>
        <end position="124"/>
    </location>
</feature>
<dbReference type="GO" id="GO:0031966">
    <property type="term" value="C:mitochondrial membrane"/>
    <property type="evidence" value="ECO:0007669"/>
    <property type="project" value="UniProtKB-SubCell"/>
</dbReference>
<dbReference type="SUPFAM" id="SSF103506">
    <property type="entry name" value="Mitochondrial carrier"/>
    <property type="match status" value="1"/>
</dbReference>
<dbReference type="PRINTS" id="PR00926">
    <property type="entry name" value="MITOCARRIER"/>
</dbReference>
<dbReference type="Gene3D" id="3.20.20.370">
    <property type="entry name" value="Glycoside hydrolase/deacetylase"/>
    <property type="match status" value="1"/>
</dbReference>
<dbReference type="Pfam" id="PF01522">
    <property type="entry name" value="Polysacc_deac_1"/>
    <property type="match status" value="1"/>
</dbReference>
<comment type="subcellular location">
    <subcellularLocation>
        <location evidence="1">Mitochondrion membrane</location>
        <topology evidence="1">Multi-pass membrane protein</topology>
    </subcellularLocation>
</comment>
<proteinExistence type="inferred from homology"/>
<evidence type="ECO:0000256" key="8">
    <source>
        <dbReference type="PROSITE-ProRule" id="PRU00282"/>
    </source>
</evidence>
<evidence type="ECO:0000256" key="5">
    <source>
        <dbReference type="ARBA" id="ARBA00022989"/>
    </source>
</evidence>
<dbReference type="GO" id="GO:0016810">
    <property type="term" value="F:hydrolase activity, acting on carbon-nitrogen (but not peptide) bonds"/>
    <property type="evidence" value="ECO:0007669"/>
    <property type="project" value="InterPro"/>
</dbReference>
<dbReference type="AlphaFoldDB" id="A0A0B7NNA5"/>
<evidence type="ECO:0000256" key="9">
    <source>
        <dbReference type="RuleBase" id="RU000488"/>
    </source>
</evidence>
<dbReference type="Proteomes" id="UP000054107">
    <property type="component" value="Unassembled WGS sequence"/>
</dbReference>
<comment type="similarity">
    <text evidence="9">Belongs to the mitochondrial carrier (TC 2.A.29) family.</text>
</comment>
<evidence type="ECO:0000313" key="12">
    <source>
        <dbReference type="Proteomes" id="UP000054107"/>
    </source>
</evidence>
<dbReference type="InterPro" id="IPR002509">
    <property type="entry name" value="NODB_dom"/>
</dbReference>
<evidence type="ECO:0000256" key="2">
    <source>
        <dbReference type="ARBA" id="ARBA00022448"/>
    </source>
</evidence>
<dbReference type="PROSITE" id="PS50920">
    <property type="entry name" value="SOLCAR"/>
    <property type="match status" value="3"/>
</dbReference>
<gene>
    <name evidence="11" type="primary">PARPA_14417.1 scaffold 50209</name>
</gene>
<dbReference type="InterPro" id="IPR023395">
    <property type="entry name" value="MCP_dom_sf"/>
</dbReference>
<reference evidence="11 12" key="1">
    <citation type="submission" date="2014-09" db="EMBL/GenBank/DDBJ databases">
        <authorList>
            <person name="Ellenberger Sabrina"/>
        </authorList>
    </citation>
    <scope>NUCLEOTIDE SEQUENCE [LARGE SCALE GENOMIC DNA]</scope>
    <source>
        <strain evidence="11 12">CBS 412.66</strain>
    </source>
</reference>
<feature type="repeat" description="Solcar" evidence="8">
    <location>
        <begin position="133"/>
        <end position="225"/>
    </location>
</feature>
<evidence type="ECO:0000256" key="3">
    <source>
        <dbReference type="ARBA" id="ARBA00022692"/>
    </source>
</evidence>
<dbReference type="Pfam" id="PF00153">
    <property type="entry name" value="Mito_carr"/>
    <property type="match status" value="3"/>
</dbReference>
<feature type="domain" description="NodB homology" evidence="10">
    <location>
        <begin position="446"/>
        <end position="495"/>
    </location>
</feature>
<dbReference type="PANTHER" id="PTHR24089">
    <property type="entry name" value="SOLUTE CARRIER FAMILY 25"/>
    <property type="match status" value="1"/>
</dbReference>
<dbReference type="GO" id="GO:0055085">
    <property type="term" value="P:transmembrane transport"/>
    <property type="evidence" value="ECO:0007669"/>
    <property type="project" value="InterPro"/>
</dbReference>